<evidence type="ECO:0000313" key="3">
    <source>
        <dbReference type="EMBL" id="SCU72491.1"/>
    </source>
</evidence>
<dbReference type="AlphaFoldDB" id="A0A1G4IJ15"/>
<accession>A0A1G4IJ15</accession>
<proteinExistence type="predicted"/>
<feature type="compositionally biased region" description="Polar residues" evidence="1">
    <location>
        <begin position="175"/>
        <end position="187"/>
    </location>
</feature>
<gene>
    <name evidence="3" type="ORF">TEOVI_000406800</name>
</gene>
<comment type="caution">
    <text evidence="3">The sequence shown here is derived from an EMBL/GenBank/DDBJ whole genome shotgun (WGS) entry which is preliminary data.</text>
</comment>
<feature type="compositionally biased region" description="Basic and acidic residues" evidence="1">
    <location>
        <begin position="110"/>
        <end position="121"/>
    </location>
</feature>
<feature type="compositionally biased region" description="Polar residues" evidence="1">
    <location>
        <begin position="97"/>
        <end position="109"/>
    </location>
</feature>
<feature type="compositionally biased region" description="Basic and acidic residues" evidence="1">
    <location>
        <begin position="73"/>
        <end position="95"/>
    </location>
</feature>
<dbReference type="GeneID" id="92378008"/>
<dbReference type="VEuPathDB" id="TriTrypDB:TEOVI_000406800"/>
<keyword evidence="2" id="KW-0732">Signal</keyword>
<name>A0A1G4IJ15_TRYEQ</name>
<evidence type="ECO:0000313" key="4">
    <source>
        <dbReference type="Proteomes" id="UP000195570"/>
    </source>
</evidence>
<dbReference type="Proteomes" id="UP000195570">
    <property type="component" value="Unassembled WGS sequence"/>
</dbReference>
<dbReference type="RefSeq" id="XP_067082982.1">
    <property type="nucleotide sequence ID" value="XM_067226881.1"/>
</dbReference>
<evidence type="ECO:0000256" key="1">
    <source>
        <dbReference type="SAM" id="MobiDB-lite"/>
    </source>
</evidence>
<protein>
    <submittedName>
        <fullName evidence="3">Expression site-associated gene 9 (ESAG9) protein, putative</fullName>
    </submittedName>
</protein>
<feature type="chain" id="PRO_5009235533" evidence="2">
    <location>
        <begin position="24"/>
        <end position="251"/>
    </location>
</feature>
<feature type="region of interest" description="Disordered" evidence="1">
    <location>
        <begin position="158"/>
        <end position="198"/>
    </location>
</feature>
<dbReference type="EMBL" id="CZPT02001875">
    <property type="protein sequence ID" value="SCU72491.1"/>
    <property type="molecule type" value="Genomic_DNA"/>
</dbReference>
<feature type="region of interest" description="Disordered" evidence="1">
    <location>
        <begin position="52"/>
        <end position="121"/>
    </location>
</feature>
<keyword evidence="4" id="KW-1185">Reference proteome</keyword>
<sequence length="251" mass="26531">MRKTTLKVTATFFLALTSTAVSASHGTSITVVSPTDECKEFWFPNGVKRCGSPISSSSGDSRQTLPQAPVPAKRPEISKSADKVATEHKTAREDATPSLSSSDQAASDTSRAHKIGERQVDGESAAAISVLIEKSTGPSRAGPASAVVGSGPAVEQLKQVQEGENPRRGSGGGESQNQGRATPSQVTRDNDRDMSRAPVQSVVLVTGEENAQETTRNDLDNQVTENRTNYKNGALKRHAVMLSAALNLIYV</sequence>
<feature type="compositionally biased region" description="Low complexity" evidence="1">
    <location>
        <begin position="52"/>
        <end position="61"/>
    </location>
</feature>
<organism evidence="3 4">
    <name type="scientific">Trypanosoma equiperdum</name>
    <dbReference type="NCBI Taxonomy" id="5694"/>
    <lineage>
        <taxon>Eukaryota</taxon>
        <taxon>Discoba</taxon>
        <taxon>Euglenozoa</taxon>
        <taxon>Kinetoplastea</taxon>
        <taxon>Metakinetoplastina</taxon>
        <taxon>Trypanosomatida</taxon>
        <taxon>Trypanosomatidae</taxon>
        <taxon>Trypanosoma</taxon>
    </lineage>
</organism>
<feature type="signal peptide" evidence="2">
    <location>
        <begin position="1"/>
        <end position="23"/>
    </location>
</feature>
<evidence type="ECO:0000256" key="2">
    <source>
        <dbReference type="SAM" id="SignalP"/>
    </source>
</evidence>
<reference evidence="3" key="1">
    <citation type="submission" date="2016-09" db="EMBL/GenBank/DDBJ databases">
        <authorList>
            <person name="Hebert L."/>
            <person name="Moumen B."/>
        </authorList>
    </citation>
    <scope>NUCLEOTIDE SEQUENCE [LARGE SCALE GENOMIC DNA]</scope>
    <source>
        <strain evidence="3">OVI</strain>
    </source>
</reference>